<dbReference type="InterPro" id="IPR002110">
    <property type="entry name" value="Ankyrin_rpt"/>
</dbReference>
<dbReference type="PROSITE" id="PS50297">
    <property type="entry name" value="ANK_REP_REGION"/>
    <property type="match status" value="1"/>
</dbReference>
<dbReference type="SUPFAM" id="SSF48403">
    <property type="entry name" value="Ankyrin repeat"/>
    <property type="match status" value="1"/>
</dbReference>
<evidence type="ECO:0000256" key="5">
    <source>
        <dbReference type="SAM" id="MobiDB-lite"/>
    </source>
</evidence>
<organism evidence="6 7">
    <name type="scientific">Mauremys mutica</name>
    <name type="common">yellowpond turtle</name>
    <dbReference type="NCBI Taxonomy" id="74926"/>
    <lineage>
        <taxon>Eukaryota</taxon>
        <taxon>Metazoa</taxon>
        <taxon>Chordata</taxon>
        <taxon>Craniata</taxon>
        <taxon>Vertebrata</taxon>
        <taxon>Euteleostomi</taxon>
        <taxon>Archelosauria</taxon>
        <taxon>Testudinata</taxon>
        <taxon>Testudines</taxon>
        <taxon>Cryptodira</taxon>
        <taxon>Durocryptodira</taxon>
        <taxon>Testudinoidea</taxon>
        <taxon>Geoemydidae</taxon>
        <taxon>Geoemydinae</taxon>
        <taxon>Mauremys</taxon>
    </lineage>
</organism>
<keyword evidence="7" id="KW-1185">Reference proteome</keyword>
<feature type="repeat" description="ANK" evidence="4">
    <location>
        <begin position="46"/>
        <end position="78"/>
    </location>
</feature>
<dbReference type="Gene3D" id="1.25.40.20">
    <property type="entry name" value="Ankyrin repeat-containing domain"/>
    <property type="match status" value="1"/>
</dbReference>
<dbReference type="Proteomes" id="UP000827986">
    <property type="component" value="Unassembled WGS sequence"/>
</dbReference>
<proteinExistence type="inferred from homology"/>
<dbReference type="SMART" id="SM00248">
    <property type="entry name" value="ANK"/>
    <property type="match status" value="1"/>
</dbReference>
<dbReference type="AlphaFoldDB" id="A0A9D3XLV3"/>
<evidence type="ECO:0000256" key="4">
    <source>
        <dbReference type="PROSITE-ProRule" id="PRU00023"/>
    </source>
</evidence>
<name>A0A9D3XLV3_9SAUR</name>
<keyword evidence="1" id="KW-0677">Repeat</keyword>
<dbReference type="PANTHER" id="PTHR14491:SF2">
    <property type="entry name" value="ANKYRIN REPEAT DOMAIN-CONTAINING PROTEIN SOWAHA"/>
    <property type="match status" value="1"/>
</dbReference>
<dbReference type="PANTHER" id="PTHR14491">
    <property type="entry name" value="SOSONDOWAH, ISOFORM G"/>
    <property type="match status" value="1"/>
</dbReference>
<feature type="region of interest" description="Disordered" evidence="5">
    <location>
        <begin position="116"/>
        <end position="146"/>
    </location>
</feature>
<sequence length="146" mass="15955">MPEQHKGQENGRSIEMATGEELPRALKNVPSTFFIASNGCTKSADAKKTALHWAAKHGNLEMAEMVAKAGVDVNAKSVYTIFHGAAVHNQELLICSLINAYIARVKEAVSHSVLGDSNPEHSLHLHHPHQSPEYEDGLQEKGARRL</sequence>
<evidence type="ECO:0000256" key="2">
    <source>
        <dbReference type="ARBA" id="ARBA00023043"/>
    </source>
</evidence>
<evidence type="ECO:0000313" key="7">
    <source>
        <dbReference type="Proteomes" id="UP000827986"/>
    </source>
</evidence>
<dbReference type="PROSITE" id="PS50088">
    <property type="entry name" value="ANK_REPEAT"/>
    <property type="match status" value="1"/>
</dbReference>
<evidence type="ECO:0000313" key="6">
    <source>
        <dbReference type="EMBL" id="KAH1181658.1"/>
    </source>
</evidence>
<dbReference type="Pfam" id="PF12796">
    <property type="entry name" value="Ank_2"/>
    <property type="match status" value="1"/>
</dbReference>
<keyword evidence="2 4" id="KW-0040">ANK repeat</keyword>
<reference evidence="6" key="1">
    <citation type="submission" date="2021-09" db="EMBL/GenBank/DDBJ databases">
        <title>The genome of Mauremys mutica provides insights into the evolution of semi-aquatic lifestyle.</title>
        <authorList>
            <person name="Gong S."/>
            <person name="Gao Y."/>
        </authorList>
    </citation>
    <scope>NUCLEOTIDE SEQUENCE</scope>
    <source>
        <strain evidence="6">MM-2020</strain>
        <tissue evidence="6">Muscle</tissue>
    </source>
</reference>
<dbReference type="InterPro" id="IPR036770">
    <property type="entry name" value="Ankyrin_rpt-contain_sf"/>
</dbReference>
<evidence type="ECO:0000256" key="1">
    <source>
        <dbReference type="ARBA" id="ARBA00022737"/>
    </source>
</evidence>
<comment type="similarity">
    <text evidence="3">Belongs to the SOWAH family.</text>
</comment>
<evidence type="ECO:0000256" key="3">
    <source>
        <dbReference type="ARBA" id="ARBA00038122"/>
    </source>
</evidence>
<protein>
    <submittedName>
        <fullName evidence="6">Uncharacterized protein</fullName>
    </submittedName>
</protein>
<accession>A0A9D3XLV3</accession>
<gene>
    <name evidence="6" type="ORF">KIL84_005384</name>
</gene>
<comment type="caution">
    <text evidence="6">The sequence shown here is derived from an EMBL/GenBank/DDBJ whole genome shotgun (WGS) entry which is preliminary data.</text>
</comment>
<dbReference type="EMBL" id="JAHDVG010000468">
    <property type="protein sequence ID" value="KAH1181658.1"/>
    <property type="molecule type" value="Genomic_DNA"/>
</dbReference>